<protein>
    <submittedName>
        <fullName evidence="2">Trehalose utilization protein ThuA</fullName>
    </submittedName>
</protein>
<reference evidence="2 3" key="1">
    <citation type="submission" date="2019-01" db="EMBL/GenBank/DDBJ databases">
        <title>Complete genome sequence of Cohnella hallensis HS21 isolated from Korean fir (Abies koreana) rhizospheric soil.</title>
        <authorList>
            <person name="Jiang L."/>
            <person name="Kang S.W."/>
            <person name="Kim S."/>
            <person name="Jung J."/>
            <person name="Kim C.Y."/>
            <person name="Kim D.H."/>
            <person name="Kim S.W."/>
            <person name="Lee J."/>
        </authorList>
    </citation>
    <scope>NUCLEOTIDE SEQUENCE [LARGE SCALE GENOMIC DNA]</scope>
    <source>
        <strain evidence="2 3">HS21</strain>
    </source>
</reference>
<evidence type="ECO:0000313" key="3">
    <source>
        <dbReference type="Proteomes" id="UP000289856"/>
    </source>
</evidence>
<dbReference type="PIRSF" id="PIRSF030013">
    <property type="entry name" value="ThuA"/>
    <property type="match status" value="1"/>
</dbReference>
<dbReference type="Pfam" id="PF06283">
    <property type="entry name" value="ThuA"/>
    <property type="match status" value="1"/>
</dbReference>
<name>A0A3T1CYT7_9BACL</name>
<dbReference type="KEGG" id="cohn:KCTCHS21_03870"/>
<dbReference type="Proteomes" id="UP000289856">
    <property type="component" value="Chromosome"/>
</dbReference>
<dbReference type="AlphaFoldDB" id="A0A3T1CYT7"/>
<gene>
    <name evidence="2" type="ORF">KCTCHS21_03870</name>
</gene>
<dbReference type="InterPro" id="IPR009381">
    <property type="entry name" value="Trehalose_catabolism_ThuA_prok"/>
</dbReference>
<dbReference type="InterPro" id="IPR029010">
    <property type="entry name" value="ThuA-like"/>
</dbReference>
<dbReference type="OrthoDB" id="9808161at2"/>
<proteinExistence type="predicted"/>
<dbReference type="EMBL" id="AP019400">
    <property type="protein sequence ID" value="BBI30988.1"/>
    <property type="molecule type" value="Genomic_DNA"/>
</dbReference>
<feature type="domain" description="ThuA-like" evidence="1">
    <location>
        <begin position="31"/>
        <end position="227"/>
    </location>
</feature>
<dbReference type="Gene3D" id="3.40.50.880">
    <property type="match status" value="1"/>
</dbReference>
<evidence type="ECO:0000313" key="2">
    <source>
        <dbReference type="EMBL" id="BBI30988.1"/>
    </source>
</evidence>
<accession>A0A3T1CYT7</accession>
<organism evidence="2 3">
    <name type="scientific">Cohnella abietis</name>
    <dbReference type="NCBI Taxonomy" id="2507935"/>
    <lineage>
        <taxon>Bacteria</taxon>
        <taxon>Bacillati</taxon>
        <taxon>Bacillota</taxon>
        <taxon>Bacilli</taxon>
        <taxon>Bacillales</taxon>
        <taxon>Paenibacillaceae</taxon>
        <taxon>Cohnella</taxon>
    </lineage>
</organism>
<evidence type="ECO:0000259" key="1">
    <source>
        <dbReference type="Pfam" id="PF06283"/>
    </source>
</evidence>
<dbReference type="RefSeq" id="WP_130604876.1">
    <property type="nucleotide sequence ID" value="NZ_AP019400.1"/>
</dbReference>
<dbReference type="SUPFAM" id="SSF52317">
    <property type="entry name" value="Class I glutamine amidotransferase-like"/>
    <property type="match status" value="1"/>
</dbReference>
<dbReference type="InterPro" id="IPR029062">
    <property type="entry name" value="Class_I_gatase-like"/>
</dbReference>
<sequence>MERKIHITIFNEHNQDRSEPVKSIYPDGIHAAIAQAFHGYDDFEVTIATQDMPSHGLSEEVLAATDVLIWWSHIDNAAFDDTVANRICYHVVNRGMGFVALHSSIFSKPWQRMLGIYYDAGLWGRFRTMPKGEKEKVWVINPGHPIAYGINECIEIPADEMYGEPQLIPEPDQTVFIAWWEGGDVCRSGNVYFRGRGKLFQFTPGHETFPILYQKEIHQVLRNAAKWMAPSPDMIIPTSDDGYLSRDARENLDHRL</sequence>
<keyword evidence="3" id="KW-1185">Reference proteome</keyword>